<dbReference type="VEuPathDB" id="FungiDB:CC1G_05879"/>
<dbReference type="KEGG" id="cci:CC1G_05879"/>
<feature type="compositionally biased region" description="Basic residues" evidence="1">
    <location>
        <begin position="219"/>
        <end position="234"/>
    </location>
</feature>
<name>A8NAC8_COPC7</name>
<evidence type="ECO:0000313" key="3">
    <source>
        <dbReference type="Proteomes" id="UP000001861"/>
    </source>
</evidence>
<comment type="caution">
    <text evidence="2">The sequence shown here is derived from an EMBL/GenBank/DDBJ whole genome shotgun (WGS) entry which is preliminary data.</text>
</comment>
<sequence>MTTPPLTHLENRLFDDCSFWYGPETQKRTVEAFIDDVTNLHIQNFDCTVTRFFNKNRAADAFAEKRKWISRELARRSVERYPIMPPVEWAKVRTWRFRGVRWERVLIDLREEFEFTLLCGGPPRGDAAPAEPLTLSGGLLMAMARQRRLHAERREALVAKRLMEASKGQKTSDPRWEDAAVVSDSERGYKANAGGSSLSTSKKSVVDEGKTREVSGAKKGGRVGKKSAKGKGKGVKVVDLSDSETDIVIAGPSEEGVDD</sequence>
<evidence type="ECO:0000256" key="1">
    <source>
        <dbReference type="SAM" id="MobiDB-lite"/>
    </source>
</evidence>
<feature type="region of interest" description="Disordered" evidence="1">
    <location>
        <begin position="187"/>
        <end position="235"/>
    </location>
</feature>
<feature type="compositionally biased region" description="Polar residues" evidence="1">
    <location>
        <begin position="194"/>
        <end position="203"/>
    </location>
</feature>
<organism evidence="2 3">
    <name type="scientific">Coprinopsis cinerea (strain Okayama-7 / 130 / ATCC MYA-4618 / FGSC 9003)</name>
    <name type="common">Inky cap fungus</name>
    <name type="synonym">Hormographiella aspergillata</name>
    <dbReference type="NCBI Taxonomy" id="240176"/>
    <lineage>
        <taxon>Eukaryota</taxon>
        <taxon>Fungi</taxon>
        <taxon>Dikarya</taxon>
        <taxon>Basidiomycota</taxon>
        <taxon>Agaricomycotina</taxon>
        <taxon>Agaricomycetes</taxon>
        <taxon>Agaricomycetidae</taxon>
        <taxon>Agaricales</taxon>
        <taxon>Agaricineae</taxon>
        <taxon>Psathyrellaceae</taxon>
        <taxon>Coprinopsis</taxon>
    </lineage>
</organism>
<reference evidence="2 3" key="1">
    <citation type="journal article" date="2010" name="Proc. Natl. Acad. Sci. U.S.A.">
        <title>Insights into evolution of multicellular fungi from the assembled chromosomes of the mushroom Coprinopsis cinerea (Coprinus cinereus).</title>
        <authorList>
            <person name="Stajich J.E."/>
            <person name="Wilke S.K."/>
            <person name="Ahren D."/>
            <person name="Au C.H."/>
            <person name="Birren B.W."/>
            <person name="Borodovsky M."/>
            <person name="Burns C."/>
            <person name="Canback B."/>
            <person name="Casselton L.A."/>
            <person name="Cheng C.K."/>
            <person name="Deng J."/>
            <person name="Dietrich F.S."/>
            <person name="Fargo D.C."/>
            <person name="Farman M.L."/>
            <person name="Gathman A.C."/>
            <person name="Goldberg J."/>
            <person name="Guigo R."/>
            <person name="Hoegger P.J."/>
            <person name="Hooker J.B."/>
            <person name="Huggins A."/>
            <person name="James T.Y."/>
            <person name="Kamada T."/>
            <person name="Kilaru S."/>
            <person name="Kodira C."/>
            <person name="Kues U."/>
            <person name="Kupfer D."/>
            <person name="Kwan H.S."/>
            <person name="Lomsadze A."/>
            <person name="Li W."/>
            <person name="Lilly W.W."/>
            <person name="Ma L.J."/>
            <person name="Mackey A.J."/>
            <person name="Manning G."/>
            <person name="Martin F."/>
            <person name="Muraguchi H."/>
            <person name="Natvig D.O."/>
            <person name="Palmerini H."/>
            <person name="Ramesh M.A."/>
            <person name="Rehmeyer C.J."/>
            <person name="Roe B.A."/>
            <person name="Shenoy N."/>
            <person name="Stanke M."/>
            <person name="Ter-Hovhannisyan V."/>
            <person name="Tunlid A."/>
            <person name="Velagapudi R."/>
            <person name="Vision T.J."/>
            <person name="Zeng Q."/>
            <person name="Zolan M.E."/>
            <person name="Pukkila P.J."/>
        </authorList>
    </citation>
    <scope>NUCLEOTIDE SEQUENCE [LARGE SCALE GENOMIC DNA]</scope>
    <source>
        <strain evidence="3">Okayama-7 / 130 / ATCC MYA-4618 / FGSC 9003</strain>
    </source>
</reference>
<dbReference type="EMBL" id="AACS02000007">
    <property type="protein sequence ID" value="EAU89963.1"/>
    <property type="molecule type" value="Genomic_DNA"/>
</dbReference>
<evidence type="ECO:0000313" key="2">
    <source>
        <dbReference type="EMBL" id="EAU89963.1"/>
    </source>
</evidence>
<feature type="compositionally biased region" description="Basic and acidic residues" evidence="1">
    <location>
        <begin position="204"/>
        <end position="216"/>
    </location>
</feature>
<dbReference type="GeneID" id="6008256"/>
<dbReference type="AlphaFoldDB" id="A8NAC8"/>
<dbReference type="RefSeq" id="XP_001831780.1">
    <property type="nucleotide sequence ID" value="XM_001831728.1"/>
</dbReference>
<gene>
    <name evidence="2" type="ORF">CC1G_05879</name>
</gene>
<dbReference type="Proteomes" id="UP000001861">
    <property type="component" value="Unassembled WGS sequence"/>
</dbReference>
<protein>
    <submittedName>
        <fullName evidence="2">Uncharacterized protein</fullName>
    </submittedName>
</protein>
<keyword evidence="3" id="KW-1185">Reference proteome</keyword>
<dbReference type="InParanoid" id="A8NAC8"/>
<proteinExistence type="predicted"/>
<accession>A8NAC8</accession>